<evidence type="ECO:0000256" key="1">
    <source>
        <dbReference type="ARBA" id="ARBA00004430"/>
    </source>
</evidence>
<evidence type="ECO:0000256" key="4">
    <source>
        <dbReference type="SAM" id="MobiDB-lite"/>
    </source>
</evidence>
<keyword evidence="6" id="KW-1185">Reference proteome</keyword>
<name>A0AAE0ERM2_9CHLO</name>
<keyword evidence="3" id="KW-0677">Repeat</keyword>
<gene>
    <name evidence="5" type="ORF">CYMTET_53547</name>
</gene>
<dbReference type="Pfam" id="PF13855">
    <property type="entry name" value="LRR_8"/>
    <property type="match status" value="1"/>
</dbReference>
<dbReference type="GO" id="GO:0005930">
    <property type="term" value="C:axoneme"/>
    <property type="evidence" value="ECO:0007669"/>
    <property type="project" value="UniProtKB-SubCell"/>
</dbReference>
<organism evidence="5 6">
    <name type="scientific">Cymbomonas tetramitiformis</name>
    <dbReference type="NCBI Taxonomy" id="36881"/>
    <lineage>
        <taxon>Eukaryota</taxon>
        <taxon>Viridiplantae</taxon>
        <taxon>Chlorophyta</taxon>
        <taxon>Pyramimonadophyceae</taxon>
        <taxon>Pyramimonadales</taxon>
        <taxon>Pyramimonadaceae</taxon>
        <taxon>Cymbomonas</taxon>
    </lineage>
</organism>
<dbReference type="PANTHER" id="PTHR15454:SF56">
    <property type="entry name" value="PROTEIN PHOSPHATASE 1 REGULATORY SUBUNIT 7-RELATED"/>
    <property type="match status" value="1"/>
</dbReference>
<evidence type="ECO:0000256" key="2">
    <source>
        <dbReference type="ARBA" id="ARBA00022614"/>
    </source>
</evidence>
<feature type="region of interest" description="Disordered" evidence="4">
    <location>
        <begin position="1"/>
        <end position="20"/>
    </location>
</feature>
<comment type="subcellular location">
    <subcellularLocation>
        <location evidence="1">Cytoplasm</location>
        <location evidence="1">Cytoskeleton</location>
        <location evidence="1">Cilium axoneme</location>
    </subcellularLocation>
</comment>
<dbReference type="SMART" id="SM00365">
    <property type="entry name" value="LRR_SD22"/>
    <property type="match status" value="5"/>
</dbReference>
<dbReference type="SUPFAM" id="SSF52075">
    <property type="entry name" value="Outer arm dynein light chain 1"/>
    <property type="match status" value="1"/>
</dbReference>
<dbReference type="AlphaFoldDB" id="A0AAE0ERM2"/>
<reference evidence="5 6" key="1">
    <citation type="journal article" date="2015" name="Genome Biol. Evol.">
        <title>Comparative Genomics of a Bacterivorous Green Alga Reveals Evolutionary Causalities and Consequences of Phago-Mixotrophic Mode of Nutrition.</title>
        <authorList>
            <person name="Burns J.A."/>
            <person name="Paasch A."/>
            <person name="Narechania A."/>
            <person name="Kim E."/>
        </authorList>
    </citation>
    <scope>NUCLEOTIDE SEQUENCE [LARGE SCALE GENOMIC DNA]</scope>
    <source>
        <strain evidence="5 6">PLY_AMNH</strain>
    </source>
</reference>
<dbReference type="Gene3D" id="3.80.10.10">
    <property type="entry name" value="Ribonuclease Inhibitor"/>
    <property type="match status" value="1"/>
</dbReference>
<accession>A0AAE0ERM2</accession>
<evidence type="ECO:0000313" key="5">
    <source>
        <dbReference type="EMBL" id="KAK3236305.1"/>
    </source>
</evidence>
<protein>
    <submittedName>
        <fullName evidence="5">Uncharacterized protein</fullName>
    </submittedName>
</protein>
<dbReference type="PANTHER" id="PTHR15454">
    <property type="entry name" value="NISCHARIN RELATED"/>
    <property type="match status" value="1"/>
</dbReference>
<dbReference type="EMBL" id="LGRX02035095">
    <property type="protein sequence ID" value="KAK3236305.1"/>
    <property type="molecule type" value="Genomic_DNA"/>
</dbReference>
<dbReference type="Pfam" id="PF00560">
    <property type="entry name" value="LRR_1"/>
    <property type="match status" value="1"/>
</dbReference>
<comment type="caution">
    <text evidence="5">The sequence shown here is derived from an EMBL/GenBank/DDBJ whole genome shotgun (WGS) entry which is preliminary data.</text>
</comment>
<evidence type="ECO:0000313" key="6">
    <source>
        <dbReference type="Proteomes" id="UP001190700"/>
    </source>
</evidence>
<proteinExistence type="predicted"/>
<keyword evidence="2" id="KW-0433">Leucine-rich repeat</keyword>
<dbReference type="InterPro" id="IPR001611">
    <property type="entry name" value="Leu-rich_rpt"/>
</dbReference>
<dbReference type="PROSITE" id="PS51450">
    <property type="entry name" value="LRR"/>
    <property type="match status" value="3"/>
</dbReference>
<dbReference type="Proteomes" id="UP001190700">
    <property type="component" value="Unassembled WGS sequence"/>
</dbReference>
<dbReference type="InterPro" id="IPR032675">
    <property type="entry name" value="LRR_dom_sf"/>
</dbReference>
<sequence length="277" mass="30584">MSFSNIIGDPLEGSSQEPKPPISLVCRRNGIQDASWASVYTRCNLQASVNPHDLCLLDLSGNKVENTDGVASYVCLLTLCFAHNQLTSLAPQTPRGALPTSLTRLNVSYNKLKHLKGLDLLPNLHHLDASHNCLTLLQDLSSSGSRMQTLCLSSNRIKCLDGIQAMEKLEWLDISNNRIRSEMDLRQLSLHNKLHGLRIQGCRLPRHVGNVEYRVPPPLATWQGLLNTGALPSHVVHKEYRVPLSPATWQYAANRVPPPPATGYTRNTGVPAPLATW</sequence>
<evidence type="ECO:0000256" key="3">
    <source>
        <dbReference type="ARBA" id="ARBA00022737"/>
    </source>
</evidence>